<reference evidence="8" key="1">
    <citation type="submission" date="2014-12" db="EMBL/GenBank/DDBJ databases">
        <authorList>
            <person name="Huang H.-H."/>
            <person name="Chen S.-C."/>
            <person name="Lai M.-C."/>
        </authorList>
    </citation>
    <scope>NUCLEOTIDE SEQUENCE</scope>
    <source>
        <strain evidence="8">K1F9705b</strain>
    </source>
</reference>
<comment type="caution">
    <text evidence="8">The sequence shown here is derived from an EMBL/GenBank/DDBJ whole genome shotgun (WGS) entry which is preliminary data.</text>
</comment>
<dbReference type="Pfam" id="PF04039">
    <property type="entry name" value="MnhB"/>
    <property type="match status" value="1"/>
</dbReference>
<accession>A0A8J7W567</accession>
<proteinExistence type="predicted"/>
<name>A0A8J7W567_9EURY</name>
<gene>
    <name evidence="8" type="ORF">RJ53_02655</name>
</gene>
<dbReference type="InterPro" id="IPR007182">
    <property type="entry name" value="MnhB"/>
</dbReference>
<feature type="transmembrane region" description="Helical" evidence="6">
    <location>
        <begin position="109"/>
        <end position="136"/>
    </location>
</feature>
<feature type="transmembrane region" description="Helical" evidence="6">
    <location>
        <begin position="38"/>
        <end position="58"/>
    </location>
</feature>
<dbReference type="AlphaFoldDB" id="A0A8J7W567"/>
<dbReference type="PANTHER" id="PTHR33932">
    <property type="entry name" value="NA(+)/H(+) ANTIPORTER SUBUNIT B"/>
    <property type="match status" value="1"/>
</dbReference>
<evidence type="ECO:0000256" key="6">
    <source>
        <dbReference type="SAM" id="Phobius"/>
    </source>
</evidence>
<dbReference type="Proteomes" id="UP000730161">
    <property type="component" value="Unassembled WGS sequence"/>
</dbReference>
<sequence>MTRSDIIVRTIARLMVPFLLLFGAYILLHGHLGAGGGFQAGIIFTSALILAAIGRSRIEFRSQPAGSKLWILGVSGAVLFGVTGFLGIVSGGFYLQYSLLPLPFPVETIHAIMITIVEIGIGIAVSGMICLVFLTITGRGE</sequence>
<feature type="transmembrane region" description="Helical" evidence="6">
    <location>
        <begin position="12"/>
        <end position="32"/>
    </location>
</feature>
<comment type="subcellular location">
    <subcellularLocation>
        <location evidence="1">Cell membrane</location>
        <topology evidence="1">Multi-pass membrane protein</topology>
    </subcellularLocation>
</comment>
<dbReference type="GO" id="GO:0005886">
    <property type="term" value="C:plasma membrane"/>
    <property type="evidence" value="ECO:0007669"/>
    <property type="project" value="UniProtKB-SubCell"/>
</dbReference>
<evidence type="ECO:0000313" key="8">
    <source>
        <dbReference type="EMBL" id="MBR1368461.1"/>
    </source>
</evidence>
<evidence type="ECO:0000313" key="9">
    <source>
        <dbReference type="Proteomes" id="UP000730161"/>
    </source>
</evidence>
<dbReference type="PANTHER" id="PTHR33932:SF4">
    <property type="entry name" value="NA(+)_H(+) ANTIPORTER SUBUNIT B"/>
    <property type="match status" value="1"/>
</dbReference>
<evidence type="ECO:0000256" key="5">
    <source>
        <dbReference type="ARBA" id="ARBA00023136"/>
    </source>
</evidence>
<organism evidence="8 9">
    <name type="scientific">Methanocalculus chunghsingensis</name>
    <dbReference type="NCBI Taxonomy" id="156457"/>
    <lineage>
        <taxon>Archaea</taxon>
        <taxon>Methanobacteriati</taxon>
        <taxon>Methanobacteriota</taxon>
        <taxon>Stenosarchaea group</taxon>
        <taxon>Methanomicrobia</taxon>
        <taxon>Methanomicrobiales</taxon>
        <taxon>Methanocalculaceae</taxon>
        <taxon>Methanocalculus</taxon>
    </lineage>
</organism>
<feature type="domain" description="Na+/H+ antiporter MnhB subunit-related protein" evidence="7">
    <location>
        <begin position="7"/>
        <end position="130"/>
    </location>
</feature>
<keyword evidence="5 6" id="KW-0472">Membrane</keyword>
<keyword evidence="4 6" id="KW-1133">Transmembrane helix</keyword>
<feature type="transmembrane region" description="Helical" evidence="6">
    <location>
        <begin position="70"/>
        <end position="97"/>
    </location>
</feature>
<evidence type="ECO:0000256" key="4">
    <source>
        <dbReference type="ARBA" id="ARBA00022989"/>
    </source>
</evidence>
<dbReference type="EMBL" id="JWHL01000002">
    <property type="protein sequence ID" value="MBR1368461.1"/>
    <property type="molecule type" value="Genomic_DNA"/>
</dbReference>
<evidence type="ECO:0000259" key="7">
    <source>
        <dbReference type="Pfam" id="PF04039"/>
    </source>
</evidence>
<evidence type="ECO:0000256" key="3">
    <source>
        <dbReference type="ARBA" id="ARBA00022692"/>
    </source>
</evidence>
<dbReference type="RefSeq" id="WP_211530071.1">
    <property type="nucleotide sequence ID" value="NZ_JWHL01000002.1"/>
</dbReference>
<protein>
    <recommendedName>
        <fullName evidence="7">Na+/H+ antiporter MnhB subunit-related protein domain-containing protein</fullName>
    </recommendedName>
</protein>
<keyword evidence="2" id="KW-1003">Cell membrane</keyword>
<dbReference type="InterPro" id="IPR050622">
    <property type="entry name" value="CPA3_antiporter_subunitB"/>
</dbReference>
<evidence type="ECO:0000256" key="2">
    <source>
        <dbReference type="ARBA" id="ARBA00022475"/>
    </source>
</evidence>
<evidence type="ECO:0000256" key="1">
    <source>
        <dbReference type="ARBA" id="ARBA00004651"/>
    </source>
</evidence>
<keyword evidence="9" id="KW-1185">Reference proteome</keyword>
<keyword evidence="3 6" id="KW-0812">Transmembrane</keyword>